<protein>
    <submittedName>
        <fullName evidence="2">Phenylalanine--tRNA ligase beta subunit</fullName>
        <ecNumber evidence="2">6.1.1.20</ecNumber>
    </submittedName>
</protein>
<dbReference type="GO" id="GO:0004826">
    <property type="term" value="F:phenylalanine-tRNA ligase activity"/>
    <property type="evidence" value="ECO:0007669"/>
    <property type="project" value="UniProtKB-EC"/>
</dbReference>
<evidence type="ECO:0000313" key="2">
    <source>
        <dbReference type="EMBL" id="STY61607.1"/>
    </source>
</evidence>
<dbReference type="Pfam" id="PF03483">
    <property type="entry name" value="B3_4"/>
    <property type="match status" value="1"/>
</dbReference>
<dbReference type="Gene3D" id="3.50.40.10">
    <property type="entry name" value="Phenylalanyl-trna Synthetase, Chain B, domain 3"/>
    <property type="match status" value="1"/>
</dbReference>
<dbReference type="EMBL" id="UGPN01000002">
    <property type="protein sequence ID" value="STY61607.1"/>
    <property type="molecule type" value="Genomic_DNA"/>
</dbReference>
<dbReference type="AlphaFoldDB" id="A0A378N138"/>
<dbReference type="Proteomes" id="UP000254802">
    <property type="component" value="Unassembled WGS sequence"/>
</dbReference>
<sequence length="55" mass="5761">MAGIFGGEASGVSENTKDVVLESAFFAPLAITGRARQYGLHTDASHRLSVGLIQN</sequence>
<dbReference type="GO" id="GO:0003723">
    <property type="term" value="F:RNA binding"/>
    <property type="evidence" value="ECO:0007669"/>
    <property type="project" value="InterPro"/>
</dbReference>
<gene>
    <name evidence="2" type="primary">pheT_3</name>
    <name evidence="2" type="ORF">NCTC10638_02827</name>
</gene>
<dbReference type="InterPro" id="IPR020825">
    <property type="entry name" value="Phe-tRNA_synthase-like_B3/B4"/>
</dbReference>
<evidence type="ECO:0000259" key="1">
    <source>
        <dbReference type="Pfam" id="PF03483"/>
    </source>
</evidence>
<evidence type="ECO:0000313" key="3">
    <source>
        <dbReference type="Proteomes" id="UP000254802"/>
    </source>
</evidence>
<feature type="domain" description="B3/B4 tRNA-binding" evidence="1">
    <location>
        <begin position="1"/>
        <end position="50"/>
    </location>
</feature>
<keyword evidence="2" id="KW-0436">Ligase</keyword>
<reference evidence="2 3" key="1">
    <citation type="submission" date="2018-06" db="EMBL/GenBank/DDBJ databases">
        <authorList>
            <consortium name="Pathogen Informatics"/>
            <person name="Doyle S."/>
        </authorList>
    </citation>
    <scope>NUCLEOTIDE SEQUENCE [LARGE SCALE GENOMIC DNA]</scope>
    <source>
        <strain evidence="2 3">NCTC10638</strain>
    </source>
</reference>
<proteinExistence type="predicted"/>
<accession>A0A378N138</accession>
<organism evidence="2 3">
    <name type="scientific">Mannheimia haemolytica</name>
    <name type="common">Pasteurella haemolytica</name>
    <dbReference type="NCBI Taxonomy" id="75985"/>
    <lineage>
        <taxon>Bacteria</taxon>
        <taxon>Pseudomonadati</taxon>
        <taxon>Pseudomonadota</taxon>
        <taxon>Gammaproteobacteria</taxon>
        <taxon>Pasteurellales</taxon>
        <taxon>Pasteurellaceae</taxon>
        <taxon>Mannheimia</taxon>
    </lineage>
</organism>
<name>A0A378N138_MANHA</name>
<dbReference type="EC" id="6.1.1.20" evidence="2"/>
<dbReference type="InterPro" id="IPR005146">
    <property type="entry name" value="B3/B4_tRNA-bd"/>
</dbReference>
<dbReference type="SUPFAM" id="SSF56037">
    <property type="entry name" value="PheT/TilS domain"/>
    <property type="match status" value="1"/>
</dbReference>